<gene>
    <name evidence="3" type="ORF">OsI_14298</name>
</gene>
<dbReference type="HOGENOM" id="CLU_1043475_0_0_1"/>
<evidence type="ECO:0000256" key="2">
    <source>
        <dbReference type="SAM" id="SignalP"/>
    </source>
</evidence>
<dbReference type="EMBL" id="CM000128">
    <property type="protein sequence ID" value="EAY92558.1"/>
    <property type="molecule type" value="Genomic_DNA"/>
</dbReference>
<evidence type="ECO:0000256" key="1">
    <source>
        <dbReference type="SAM" id="MobiDB-lite"/>
    </source>
</evidence>
<dbReference type="Proteomes" id="UP000007015">
    <property type="component" value="Chromosome 3"/>
</dbReference>
<name>A2XNZ8_ORYSI</name>
<evidence type="ECO:0000313" key="3">
    <source>
        <dbReference type="EMBL" id="EAY92558.1"/>
    </source>
</evidence>
<feature type="chain" id="PRO_5002649641" evidence="2">
    <location>
        <begin position="35"/>
        <end position="267"/>
    </location>
</feature>
<feature type="region of interest" description="Disordered" evidence="1">
    <location>
        <begin position="43"/>
        <end position="68"/>
    </location>
</feature>
<keyword evidence="4" id="KW-1185">Reference proteome</keyword>
<organism evidence="3 4">
    <name type="scientific">Oryza sativa subsp. indica</name>
    <name type="common">Rice</name>
    <dbReference type="NCBI Taxonomy" id="39946"/>
    <lineage>
        <taxon>Eukaryota</taxon>
        <taxon>Viridiplantae</taxon>
        <taxon>Streptophyta</taxon>
        <taxon>Embryophyta</taxon>
        <taxon>Tracheophyta</taxon>
        <taxon>Spermatophyta</taxon>
        <taxon>Magnoliopsida</taxon>
        <taxon>Liliopsida</taxon>
        <taxon>Poales</taxon>
        <taxon>Poaceae</taxon>
        <taxon>BOP clade</taxon>
        <taxon>Oryzoideae</taxon>
        <taxon>Oryzeae</taxon>
        <taxon>Oryzinae</taxon>
        <taxon>Oryza</taxon>
        <taxon>Oryza sativa</taxon>
    </lineage>
</organism>
<feature type="signal peptide" evidence="2">
    <location>
        <begin position="1"/>
        <end position="34"/>
    </location>
</feature>
<dbReference type="OMA" id="RIPTIQN"/>
<dbReference type="Gramene" id="BGIOSGA013928-TA">
    <property type="protein sequence ID" value="BGIOSGA013928-PA"/>
    <property type="gene ID" value="BGIOSGA013928"/>
</dbReference>
<dbReference type="AlphaFoldDB" id="A2XNZ8"/>
<reference evidence="3 4" key="1">
    <citation type="journal article" date="2005" name="PLoS Biol.">
        <title>The genomes of Oryza sativa: a history of duplications.</title>
        <authorList>
            <person name="Yu J."/>
            <person name="Wang J."/>
            <person name="Lin W."/>
            <person name="Li S."/>
            <person name="Li H."/>
            <person name="Zhou J."/>
            <person name="Ni P."/>
            <person name="Dong W."/>
            <person name="Hu S."/>
            <person name="Zeng C."/>
            <person name="Zhang J."/>
            <person name="Zhang Y."/>
            <person name="Li R."/>
            <person name="Xu Z."/>
            <person name="Li S."/>
            <person name="Li X."/>
            <person name="Zheng H."/>
            <person name="Cong L."/>
            <person name="Lin L."/>
            <person name="Yin J."/>
            <person name="Geng J."/>
            <person name="Li G."/>
            <person name="Shi J."/>
            <person name="Liu J."/>
            <person name="Lv H."/>
            <person name="Li J."/>
            <person name="Wang J."/>
            <person name="Deng Y."/>
            <person name="Ran L."/>
            <person name="Shi X."/>
            <person name="Wang X."/>
            <person name="Wu Q."/>
            <person name="Li C."/>
            <person name="Ren X."/>
            <person name="Wang J."/>
            <person name="Wang X."/>
            <person name="Li D."/>
            <person name="Liu D."/>
            <person name="Zhang X."/>
            <person name="Ji Z."/>
            <person name="Zhao W."/>
            <person name="Sun Y."/>
            <person name="Zhang Z."/>
            <person name="Bao J."/>
            <person name="Han Y."/>
            <person name="Dong L."/>
            <person name="Ji J."/>
            <person name="Chen P."/>
            <person name="Wu S."/>
            <person name="Liu J."/>
            <person name="Xiao Y."/>
            <person name="Bu D."/>
            <person name="Tan J."/>
            <person name="Yang L."/>
            <person name="Ye C."/>
            <person name="Zhang J."/>
            <person name="Xu J."/>
            <person name="Zhou Y."/>
            <person name="Yu Y."/>
            <person name="Zhang B."/>
            <person name="Zhuang S."/>
            <person name="Wei H."/>
            <person name="Liu B."/>
            <person name="Lei M."/>
            <person name="Yu H."/>
            <person name="Li Y."/>
            <person name="Xu H."/>
            <person name="Wei S."/>
            <person name="He X."/>
            <person name="Fang L."/>
            <person name="Zhang Z."/>
            <person name="Zhang Y."/>
            <person name="Huang X."/>
            <person name="Su Z."/>
            <person name="Tong W."/>
            <person name="Li J."/>
            <person name="Tong Z."/>
            <person name="Li S."/>
            <person name="Ye J."/>
            <person name="Wang L."/>
            <person name="Fang L."/>
            <person name="Lei T."/>
            <person name="Chen C."/>
            <person name="Chen H."/>
            <person name="Xu Z."/>
            <person name="Li H."/>
            <person name="Huang H."/>
            <person name="Zhang F."/>
            <person name="Xu H."/>
            <person name="Li N."/>
            <person name="Zhao C."/>
            <person name="Li S."/>
            <person name="Dong L."/>
            <person name="Huang Y."/>
            <person name="Li L."/>
            <person name="Xi Y."/>
            <person name="Qi Q."/>
            <person name="Li W."/>
            <person name="Zhang B."/>
            <person name="Hu W."/>
            <person name="Zhang Y."/>
            <person name="Tian X."/>
            <person name="Jiao Y."/>
            <person name="Liang X."/>
            <person name="Jin J."/>
            <person name="Gao L."/>
            <person name="Zheng W."/>
            <person name="Hao B."/>
            <person name="Liu S."/>
            <person name="Wang W."/>
            <person name="Yuan L."/>
            <person name="Cao M."/>
            <person name="McDermott J."/>
            <person name="Samudrala R."/>
            <person name="Wang J."/>
            <person name="Wong G.K."/>
            <person name="Yang H."/>
        </authorList>
    </citation>
    <scope>NUCLEOTIDE SEQUENCE [LARGE SCALE GENOMIC DNA]</scope>
    <source>
        <strain evidence="4">cv. 93-11</strain>
    </source>
</reference>
<accession>A2XNZ8</accession>
<protein>
    <submittedName>
        <fullName evidence="3">Uncharacterized protein</fullName>
    </submittedName>
</protein>
<sequence length="267" mass="29250">MVLPFTRPPALSPFFPLALLEVVTSQLLLAGILATNAPTNPVYMATRQQPARRAKSRSDSGRQTKKIKIHSERPILSGSASSSSGLNMGDAHLWTHDEEIALFREAHVLLTTQQFSRKSQLNEELARVLNGCFPEVAIKFTSNAIKNKLTCNRAQIECSAIVARLFFSGTTSGSETTNSVAADSVTVNNGRIPTIQNVNNRRIPTIQECIILAESLEGLTPIEKADAPELMRLDLAAREAFMSFNDEQVRLLWIKKLIGPVNNPGTA</sequence>
<proteinExistence type="predicted"/>
<keyword evidence="2" id="KW-0732">Signal</keyword>
<evidence type="ECO:0000313" key="4">
    <source>
        <dbReference type="Proteomes" id="UP000007015"/>
    </source>
</evidence>